<reference evidence="2 3" key="1">
    <citation type="journal article" date="2020" name="Genes (Basel)">
        <title>Genomic Comparison of Insect Gut Symbionts from Divergent Burkholderia Subclades.</title>
        <authorList>
            <person name="Takeshita K."/>
            <person name="Kikuchi Y."/>
        </authorList>
    </citation>
    <scope>NUCLEOTIDE SEQUENCE [LARGE SCALE GENOMIC DNA]</scope>
    <source>
        <strain evidence="2 3">PGU16</strain>
        <plasmid evidence="2 3">PPGU16_p1</plasmid>
    </source>
</reference>
<evidence type="ECO:0000313" key="3">
    <source>
        <dbReference type="Proteomes" id="UP000510888"/>
    </source>
</evidence>
<dbReference type="Gene3D" id="2.60.120.10">
    <property type="entry name" value="Jelly Rolls"/>
    <property type="match status" value="1"/>
</dbReference>
<dbReference type="InterPro" id="IPR014710">
    <property type="entry name" value="RmlC-like_jellyroll"/>
</dbReference>
<gene>
    <name evidence="2" type="ORF">PPGU16_63760</name>
</gene>
<evidence type="ECO:0000259" key="1">
    <source>
        <dbReference type="Pfam" id="PF12973"/>
    </source>
</evidence>
<geneLocation type="plasmid" evidence="2 3">
    <name>PPGU16_p1</name>
</geneLocation>
<accession>A0A7I8BY79</accession>
<keyword evidence="2" id="KW-0614">Plasmid</keyword>
<dbReference type="RefSeq" id="WP_180726766.1">
    <property type="nucleotide sequence ID" value="NZ_AP023176.1"/>
</dbReference>
<evidence type="ECO:0000313" key="2">
    <source>
        <dbReference type="EMBL" id="BCF93309.1"/>
    </source>
</evidence>
<name>A0A7I8BY79_9BURK</name>
<proteinExistence type="predicted"/>
<protein>
    <recommendedName>
        <fullName evidence="1">ChrR-like cupin domain-containing protein</fullName>
    </recommendedName>
</protein>
<dbReference type="EMBL" id="AP023176">
    <property type="protein sequence ID" value="BCF93309.1"/>
    <property type="molecule type" value="Genomic_DNA"/>
</dbReference>
<dbReference type="InterPro" id="IPR025979">
    <property type="entry name" value="ChrR-like_cupin_dom"/>
</dbReference>
<keyword evidence="3" id="KW-1185">Reference proteome</keyword>
<dbReference type="Pfam" id="PF12973">
    <property type="entry name" value="Cupin_7"/>
    <property type="match status" value="1"/>
</dbReference>
<feature type="domain" description="ChrR-like cupin" evidence="1">
    <location>
        <begin position="24"/>
        <end position="122"/>
    </location>
</feature>
<sequence length="131" mass="14030">MSVADSRKPLAGLKAAPGRRWYAIAASDWQPMKIGDTVLPGFFSIPVADDERGRWTSYWMRVEPGARSPVHRHDTTELIMVLDGVFTDDDGSDYLPGHTVTWPAGSTHSTTSASGCTVLVVAHAGSSIASS</sequence>
<dbReference type="InterPro" id="IPR011051">
    <property type="entry name" value="RmlC_Cupin_sf"/>
</dbReference>
<dbReference type="AlphaFoldDB" id="A0A7I8BY79"/>
<dbReference type="Proteomes" id="UP000510888">
    <property type="component" value="Plasmid PPGU16_p1"/>
</dbReference>
<dbReference type="KEGG" id="plad:PPGU16_63760"/>
<organism evidence="2 3">
    <name type="scientific">Paraburkholderia largidicola</name>
    <dbReference type="NCBI Taxonomy" id="3014751"/>
    <lineage>
        <taxon>Bacteria</taxon>
        <taxon>Pseudomonadati</taxon>
        <taxon>Pseudomonadota</taxon>
        <taxon>Betaproteobacteria</taxon>
        <taxon>Burkholderiales</taxon>
        <taxon>Burkholderiaceae</taxon>
        <taxon>Paraburkholderia</taxon>
    </lineage>
</organism>
<dbReference type="SUPFAM" id="SSF51182">
    <property type="entry name" value="RmlC-like cupins"/>
    <property type="match status" value="1"/>
</dbReference>